<evidence type="ECO:0000256" key="5">
    <source>
        <dbReference type="ARBA" id="ARBA00001964"/>
    </source>
</evidence>
<evidence type="ECO:0000259" key="16">
    <source>
        <dbReference type="SMART" id="SM00861"/>
    </source>
</evidence>
<comment type="cofactor">
    <cofactor evidence="1">
        <name>Ca(2+)</name>
        <dbReference type="ChEBI" id="CHEBI:29108"/>
    </cofactor>
</comment>
<dbReference type="InterPro" id="IPR005474">
    <property type="entry name" value="Transketolase_N"/>
</dbReference>
<evidence type="ECO:0000256" key="12">
    <source>
        <dbReference type="ARBA" id="ARBA00022837"/>
    </source>
</evidence>
<evidence type="ECO:0000256" key="4">
    <source>
        <dbReference type="ARBA" id="ARBA00001946"/>
    </source>
</evidence>
<dbReference type="Gene3D" id="3.40.50.970">
    <property type="match status" value="2"/>
</dbReference>
<evidence type="ECO:0000256" key="3">
    <source>
        <dbReference type="ARBA" id="ARBA00001941"/>
    </source>
</evidence>
<keyword evidence="11" id="KW-0479">Metal-binding</keyword>
<name>A0A9Q3XUP0_9LACO</name>
<dbReference type="CDD" id="cd02012">
    <property type="entry name" value="TPP_TK"/>
    <property type="match status" value="1"/>
</dbReference>
<dbReference type="GO" id="GO:0046872">
    <property type="term" value="F:metal ion binding"/>
    <property type="evidence" value="ECO:0007669"/>
    <property type="project" value="UniProtKB-KW"/>
</dbReference>
<keyword evidence="13" id="KW-0460">Magnesium</keyword>
<protein>
    <recommendedName>
        <fullName evidence="9">transketolase</fullName>
        <ecNumber evidence="9">2.2.1.1</ecNumber>
    </recommendedName>
</protein>
<evidence type="ECO:0000313" key="17">
    <source>
        <dbReference type="EMBL" id="MBZ5963031.1"/>
    </source>
</evidence>
<dbReference type="Proteomes" id="UP000752647">
    <property type="component" value="Unassembled WGS sequence"/>
</dbReference>
<comment type="catalytic activity">
    <reaction evidence="15">
        <text>D-sedoheptulose 7-phosphate + D-glyceraldehyde 3-phosphate = aldehydo-D-ribose 5-phosphate + D-xylulose 5-phosphate</text>
        <dbReference type="Rhea" id="RHEA:10508"/>
        <dbReference type="ChEBI" id="CHEBI:57483"/>
        <dbReference type="ChEBI" id="CHEBI:57737"/>
        <dbReference type="ChEBI" id="CHEBI:58273"/>
        <dbReference type="ChEBI" id="CHEBI:59776"/>
        <dbReference type="EC" id="2.2.1.1"/>
    </reaction>
</comment>
<evidence type="ECO:0000256" key="15">
    <source>
        <dbReference type="ARBA" id="ARBA00049473"/>
    </source>
</evidence>
<evidence type="ECO:0000256" key="1">
    <source>
        <dbReference type="ARBA" id="ARBA00001913"/>
    </source>
</evidence>
<evidence type="ECO:0000256" key="2">
    <source>
        <dbReference type="ARBA" id="ARBA00001936"/>
    </source>
</evidence>
<comment type="function">
    <text evidence="6">Catalyzes the transfer of a two-carbon ketol group from a ketose donor to an aldose acceptor, via a covalent intermediate with the cofactor thiamine pyrophosphate.</text>
</comment>
<comment type="similarity">
    <text evidence="7">Belongs to the transketolase family.</text>
</comment>
<dbReference type="PANTHER" id="PTHR43522:SF2">
    <property type="entry name" value="TRANSKETOLASE 1-RELATED"/>
    <property type="match status" value="1"/>
</dbReference>
<dbReference type="EMBL" id="JAHBFI010000019">
    <property type="protein sequence ID" value="MBZ5963031.1"/>
    <property type="molecule type" value="Genomic_DNA"/>
</dbReference>
<dbReference type="InterPro" id="IPR005475">
    <property type="entry name" value="Transketolase-like_Pyr-bd"/>
</dbReference>
<dbReference type="CDD" id="cd07033">
    <property type="entry name" value="TPP_PYR_DXS_TK_like"/>
    <property type="match status" value="1"/>
</dbReference>
<dbReference type="AlphaFoldDB" id="A0A9Q3XUP0"/>
<sequence length="645" mass="69157">MNETLALPTDSLKIINSMRLLANQMISKAGSGHPGIALGAAPILYELYANQLVIDPDNPNMINRDRFVLSAGHGAALLYTTLYAAGFDLSSDDLAHFRSPHSKTPGHPEVGITPGVEATTGPLGQGLGMAVGMAMAESKLHDQFPNVIDHYTYVLVGDGDLMEGVSHEAASLAGKQGLSKLIVIHDDNSISLDGDKNRSDISDNMARFASYGWHVLDVPDGNDVSAIHHAIDKAKTSSKPTFISVKTIIGNYGPYAGTNKAHGTPLTQTQLDALATNLNTKISDFEIDIDILQDMRQRIHDRLTHQQVTDIDELTAYNFFTQHQVTTAPKLTESIKSQAGRKISKFALQAFSKQLPQLWGGSADLVASTNAEIVETALFNADNRSGRNIAFGVREFGMGAVMNGIALHGGTKIFGATFLVFSDYMKAAIRLSALQKLPVIYVFTHDSITVGEDGPTHQPVEQIMSLRLIPGIDVLRPGTAEEITAAWQKALMSVNRPTVLILSRGAIGSQGTAQQAKSAIENGAANIATQPKPVINLIASGSEVQLALTVSRQLNVPSRVISMPNLKQFLSLDLKDQTQIIPKATAENVIIEAGTTLGLQTLTGDTGLIFGIDQFGMSAAPQMMLDEYGLNASAIVKKIAQHLEK</sequence>
<evidence type="ECO:0000313" key="18">
    <source>
        <dbReference type="Proteomes" id="UP000752647"/>
    </source>
</evidence>
<accession>A0A9Q3XUP0</accession>
<dbReference type="InterPro" id="IPR029061">
    <property type="entry name" value="THDP-binding"/>
</dbReference>
<dbReference type="InterPro" id="IPR033247">
    <property type="entry name" value="Transketolase_fam"/>
</dbReference>
<dbReference type="FunFam" id="3.40.50.970:FF:000045">
    <property type="entry name" value="Transketolase"/>
    <property type="match status" value="1"/>
</dbReference>
<dbReference type="Pfam" id="PF02779">
    <property type="entry name" value="Transket_pyr"/>
    <property type="match status" value="1"/>
</dbReference>
<dbReference type="RefSeq" id="WP_224144325.1">
    <property type="nucleotide sequence ID" value="NZ_CBCPIF010000001.1"/>
</dbReference>
<comment type="cofactor">
    <cofactor evidence="5">
        <name>thiamine diphosphate</name>
        <dbReference type="ChEBI" id="CHEBI:58937"/>
    </cofactor>
</comment>
<comment type="caution">
    <text evidence="17">The sequence shown here is derived from an EMBL/GenBank/DDBJ whole genome shotgun (WGS) entry which is preliminary data.</text>
</comment>
<dbReference type="GO" id="GO:0004802">
    <property type="term" value="F:transketolase activity"/>
    <property type="evidence" value="ECO:0007669"/>
    <property type="project" value="UniProtKB-EC"/>
</dbReference>
<evidence type="ECO:0000256" key="9">
    <source>
        <dbReference type="ARBA" id="ARBA00013152"/>
    </source>
</evidence>
<dbReference type="Pfam" id="PF22613">
    <property type="entry name" value="Transketolase_C_1"/>
    <property type="match status" value="1"/>
</dbReference>
<dbReference type="SUPFAM" id="SSF52518">
    <property type="entry name" value="Thiamin diphosphate-binding fold (THDP-binding)"/>
    <property type="match status" value="2"/>
</dbReference>
<comment type="cofactor">
    <cofactor evidence="2">
        <name>Mn(2+)</name>
        <dbReference type="ChEBI" id="CHEBI:29035"/>
    </cofactor>
</comment>
<evidence type="ECO:0000256" key="10">
    <source>
        <dbReference type="ARBA" id="ARBA00022679"/>
    </source>
</evidence>
<evidence type="ECO:0000256" key="8">
    <source>
        <dbReference type="ARBA" id="ARBA00011738"/>
    </source>
</evidence>
<dbReference type="Gene3D" id="3.40.50.920">
    <property type="match status" value="1"/>
</dbReference>
<keyword evidence="14" id="KW-0786">Thiamine pyrophosphate</keyword>
<evidence type="ECO:0000256" key="6">
    <source>
        <dbReference type="ARBA" id="ARBA00002931"/>
    </source>
</evidence>
<dbReference type="SMART" id="SM00861">
    <property type="entry name" value="Transket_pyr"/>
    <property type="match status" value="1"/>
</dbReference>
<reference evidence="17" key="1">
    <citation type="submission" date="2021-05" db="EMBL/GenBank/DDBJ databases">
        <title>Pangenome of Leuconostoc gelidum warrants species status for Leuconostoc gelidum subsp. gasicomitatum.</title>
        <authorList>
            <person name="Johansson P."/>
            <person name="Sade E."/>
            <person name="Hultman J."/>
            <person name="Auvinen P."/>
            <person name="Bjorkroth J."/>
        </authorList>
    </citation>
    <scope>NUCLEOTIDE SEQUENCE</scope>
    <source>
        <strain evidence="17">A.21.4</strain>
    </source>
</reference>
<comment type="cofactor">
    <cofactor evidence="3">
        <name>Co(2+)</name>
        <dbReference type="ChEBI" id="CHEBI:48828"/>
    </cofactor>
</comment>
<evidence type="ECO:0000256" key="13">
    <source>
        <dbReference type="ARBA" id="ARBA00022842"/>
    </source>
</evidence>
<comment type="subunit">
    <text evidence="8">Homodimer.</text>
</comment>
<dbReference type="GO" id="GO:0005829">
    <property type="term" value="C:cytosol"/>
    <property type="evidence" value="ECO:0007669"/>
    <property type="project" value="TreeGrafter"/>
</dbReference>
<gene>
    <name evidence="17" type="ORF">KIJ12_07750</name>
</gene>
<dbReference type="EC" id="2.2.1.1" evidence="9"/>
<organism evidence="17 18">
    <name type="scientific">Leuconostoc gasicomitatum</name>
    <dbReference type="NCBI Taxonomy" id="115778"/>
    <lineage>
        <taxon>Bacteria</taxon>
        <taxon>Bacillati</taxon>
        <taxon>Bacillota</taxon>
        <taxon>Bacilli</taxon>
        <taxon>Lactobacillales</taxon>
        <taxon>Lactobacillaceae</taxon>
        <taxon>Leuconostoc</taxon>
        <taxon>Leuconostoc gelidum group</taxon>
    </lineage>
</organism>
<dbReference type="InterPro" id="IPR055152">
    <property type="entry name" value="Transketolase-like_C_2"/>
</dbReference>
<evidence type="ECO:0000256" key="11">
    <source>
        <dbReference type="ARBA" id="ARBA00022723"/>
    </source>
</evidence>
<proteinExistence type="inferred from homology"/>
<dbReference type="InterPro" id="IPR009014">
    <property type="entry name" value="Transketo_C/PFOR_II"/>
</dbReference>
<keyword evidence="12" id="KW-0106">Calcium</keyword>
<feature type="domain" description="Transketolase-like pyrimidine-binding" evidence="16">
    <location>
        <begin position="338"/>
        <end position="509"/>
    </location>
</feature>
<dbReference type="PANTHER" id="PTHR43522">
    <property type="entry name" value="TRANSKETOLASE"/>
    <property type="match status" value="1"/>
</dbReference>
<evidence type="ECO:0000256" key="7">
    <source>
        <dbReference type="ARBA" id="ARBA00007131"/>
    </source>
</evidence>
<keyword evidence="10" id="KW-0808">Transferase</keyword>
<evidence type="ECO:0000256" key="14">
    <source>
        <dbReference type="ARBA" id="ARBA00023052"/>
    </source>
</evidence>
<comment type="cofactor">
    <cofactor evidence="4">
        <name>Mg(2+)</name>
        <dbReference type="ChEBI" id="CHEBI:18420"/>
    </cofactor>
</comment>
<dbReference type="SUPFAM" id="SSF52922">
    <property type="entry name" value="TK C-terminal domain-like"/>
    <property type="match status" value="1"/>
</dbReference>
<dbReference type="Pfam" id="PF00456">
    <property type="entry name" value="Transketolase_N"/>
    <property type="match status" value="1"/>
</dbReference>
<dbReference type="GO" id="GO:0006098">
    <property type="term" value="P:pentose-phosphate shunt"/>
    <property type="evidence" value="ECO:0007669"/>
    <property type="project" value="TreeGrafter"/>
</dbReference>